<name>A0ACC2PVL0_9HYME</name>
<proteinExistence type="predicted"/>
<comment type="caution">
    <text evidence="1">The sequence shown here is derived from an EMBL/GenBank/DDBJ whole genome shotgun (WGS) entry which is preliminary data.</text>
</comment>
<protein>
    <submittedName>
        <fullName evidence="1">Uncharacterized protein</fullName>
    </submittedName>
</protein>
<gene>
    <name evidence="1" type="ORF">QAD02_022765</name>
</gene>
<organism evidence="1 2">
    <name type="scientific">Eretmocerus hayati</name>
    <dbReference type="NCBI Taxonomy" id="131215"/>
    <lineage>
        <taxon>Eukaryota</taxon>
        <taxon>Metazoa</taxon>
        <taxon>Ecdysozoa</taxon>
        <taxon>Arthropoda</taxon>
        <taxon>Hexapoda</taxon>
        <taxon>Insecta</taxon>
        <taxon>Pterygota</taxon>
        <taxon>Neoptera</taxon>
        <taxon>Endopterygota</taxon>
        <taxon>Hymenoptera</taxon>
        <taxon>Apocrita</taxon>
        <taxon>Proctotrupomorpha</taxon>
        <taxon>Chalcidoidea</taxon>
        <taxon>Aphelinidae</taxon>
        <taxon>Aphelininae</taxon>
        <taxon>Eretmocerus</taxon>
    </lineage>
</organism>
<evidence type="ECO:0000313" key="1">
    <source>
        <dbReference type="EMBL" id="KAJ8686971.1"/>
    </source>
</evidence>
<sequence length="332" mass="38049">MTSVNSKPDKCAFLGKTYSHKTFIETVRKDQILEKIGGKKCIESSFLKGTKKITELKIPNPSDAKAFFGSLLKILDDNYKISITEASDLLMVLALYSQYLGFYHYYKMYASDPEGTVEVLPEAELVGDKYQPQTHLDAKRERNVSAWPSAYVNFFHCEERFVVRNTEVKGVGRYATDTPVNLLKRVSEEIKVYYHYLENREDKATGELPGACAEHQFDLRFIPMSSAEIPQLSAERWPKVRDAMGLPDDMEVGEMACLELCVTYILYIVKCFNSMSHIPHEWKRLIDNFAQLTFTLDAKTIKVPSMQVLDGLSMFMSAHHRIRNLTEEFSET</sequence>
<reference evidence="1" key="1">
    <citation type="submission" date="2023-04" db="EMBL/GenBank/DDBJ databases">
        <title>A chromosome-level genome assembly of the parasitoid wasp Eretmocerus hayati.</title>
        <authorList>
            <person name="Zhong Y."/>
            <person name="Liu S."/>
            <person name="Liu Y."/>
        </authorList>
    </citation>
    <scope>NUCLEOTIDE SEQUENCE</scope>
    <source>
        <strain evidence="1">ZJU_SS_LIU_2023</strain>
    </source>
</reference>
<evidence type="ECO:0000313" key="2">
    <source>
        <dbReference type="Proteomes" id="UP001239111"/>
    </source>
</evidence>
<accession>A0ACC2PVL0</accession>
<keyword evidence="2" id="KW-1185">Reference proteome</keyword>
<dbReference type="Proteomes" id="UP001239111">
    <property type="component" value="Chromosome 1"/>
</dbReference>
<dbReference type="EMBL" id="CM056741">
    <property type="protein sequence ID" value="KAJ8686971.1"/>
    <property type="molecule type" value="Genomic_DNA"/>
</dbReference>